<dbReference type="Gene3D" id="1.10.10.60">
    <property type="entry name" value="Homeodomain-like"/>
    <property type="match status" value="2"/>
</dbReference>
<evidence type="ECO:0000256" key="2">
    <source>
        <dbReference type="SAM" id="MobiDB-lite"/>
    </source>
</evidence>
<dbReference type="GO" id="GO:0006357">
    <property type="term" value="P:regulation of transcription by RNA polymerase II"/>
    <property type="evidence" value="ECO:0007669"/>
    <property type="project" value="TreeGrafter"/>
</dbReference>
<feature type="region of interest" description="Disordered" evidence="2">
    <location>
        <begin position="1102"/>
        <end position="1124"/>
    </location>
</feature>
<comment type="caution">
    <text evidence="4">The sequence shown here is derived from an EMBL/GenBank/DDBJ whole genome shotgun (WGS) entry which is preliminary data.</text>
</comment>
<dbReference type="InterPro" id="IPR017884">
    <property type="entry name" value="SANT_dom"/>
</dbReference>
<feature type="compositionally biased region" description="Low complexity" evidence="2">
    <location>
        <begin position="1311"/>
        <end position="1325"/>
    </location>
</feature>
<dbReference type="EMBL" id="VNKQ01000011">
    <property type="protein sequence ID" value="KAG0647849.1"/>
    <property type="molecule type" value="Genomic_DNA"/>
</dbReference>
<feature type="region of interest" description="Disordered" evidence="2">
    <location>
        <begin position="1215"/>
        <end position="1363"/>
    </location>
</feature>
<feature type="compositionally biased region" description="Low complexity" evidence="2">
    <location>
        <begin position="1662"/>
        <end position="1678"/>
    </location>
</feature>
<feature type="compositionally biased region" description="Polar residues" evidence="2">
    <location>
        <begin position="1"/>
        <end position="12"/>
    </location>
</feature>
<dbReference type="SUPFAM" id="SSF46689">
    <property type="entry name" value="Homeodomain-like"/>
    <property type="match status" value="2"/>
</dbReference>
<feature type="compositionally biased region" description="Polar residues" evidence="2">
    <location>
        <begin position="1798"/>
        <end position="1811"/>
    </location>
</feature>
<feature type="region of interest" description="Disordered" evidence="2">
    <location>
        <begin position="527"/>
        <end position="655"/>
    </location>
</feature>
<dbReference type="OrthoDB" id="10258692at2759"/>
<feature type="compositionally biased region" description="Basic and acidic residues" evidence="2">
    <location>
        <begin position="129"/>
        <end position="174"/>
    </location>
</feature>
<keyword evidence="5" id="KW-1185">Reference proteome</keyword>
<dbReference type="GO" id="GO:0034967">
    <property type="term" value="C:Set3 complex"/>
    <property type="evidence" value="ECO:0007669"/>
    <property type="project" value="TreeGrafter"/>
</dbReference>
<feature type="region of interest" description="Disordered" evidence="2">
    <location>
        <begin position="1"/>
        <end position="458"/>
    </location>
</feature>
<sequence>MNASTSTRNTTYDSSESRRSLRDRSPGRYNDPRDSDQYRGSGARGGERRRSISDVRNQNSFASNRDNFRDSRDSRDSRDFPPRDAPRGPKALEPPSGPRSSSYAGDYRGDFGYRGDFRGGRGRGRGRGVWRDDSRDRGREGEREYRPRDDRGPPPFRDDRSRDRDRWDRNDSFRGRRAPSPQGRPRSPNYGSRENRDGPTNLDFDRTQRGSRDGPLSGGSPASDSLQTPGFGRGYGRGRGSRGRGRGGFYDDYVARIPSPDPNFARRTQPSATPPPQVPAFGSTSSNLPLSSVIPKGPKAEMSDATLGPLPGVVVPTAPRQPYGRLGNKMTSSKWTNPEYAMKKKLSDTSPQDVNTSLSEIKPNPPTEPRNSRSPFSISDGKQVESKPDGGLTQDAVNRESHPSHQVREIKSPRRAPRRPRRPIAGKHPVETPVQKHELSEDNSESDSGDEFDDEYFEHEIKKTEGYVDILSRGDWYATTHGHYRQAEEGVADDNWYIKPFVESSIDKHVADQKKEMSNACTAVVLSEGPAPEPKIAENTLSVKPKSRGRSRPNTPLSESDAAAKLRVNGPDPAPQLEPQESPQIRDRHAEPQFAPDIQQTASSSHGELNSGVVNPPIKLETPVKAPTNGRTRKSVPIETFEGSESDPESEPIEPTEDDIQAVRKNMKTPPLSSLPMLNCKPWHQDEEFLKTLEPDPAVTAFIMNKMTETHARKEREQIDEAQRWKNRYFEYRKWTDFSDEGAAARSREEFSRSREKKAAEVTASFTAIPTAGSKPEPQRRTVRRFATDHDIERVLRESEQEAREIKEREERVARAHTASAKEAKIPDMCWNEDERLETAFADRSHLVAFERSFAVLEFGEPIDNFTAEECELFEKAYLETPKQWGKIAESLHRRDYKACIQHYYLVKRTSQLKEKVKKQKKKTRKTTAPKGTKPKSNALIADIVSRDEGEDGAEGDNGGERRRPRRAAAPTFNFEATPGDSEAPSPAPTPGRKPASAPKGDNNGNEPNVPKKRKPRTQGPKQAKSSQLLAAAPSSRVAGSPGLPPNITAGRGSGSIGANPFPPQYDGVSAVVSNFGPQYATPNERASNSMTSNFDVVSQPFGDQERLGSAPPPGFEAQQDRRNLQQTSSYWSVPEQNDFPALLQHFGTDWGAIAKHMTSKTHVMVYTTVFQQWLTIPLDKNKSRRVANILTQVKNYYSRQVESGKMSAWEQIAREADEKKARGESTGPLPIPTPIPKRRFDGPQGPLARSGSAMDIDDIPPPGQNTIMQQASPPQPPLSARFPALAQAGPVPAPTGPPHASSTILSKHIPQQPSQQTPQQMQPQSRHQRGPALGYFNTDPQRPMMQASNTQQTQLTPPMPDSVSQRSLMVAQEAHIERQQALRLEREQAQAQAQAQQIQVQQAQAQAQAQQAHQQVMQKQAMERDRQLQMKQEADPPNPHQYEPYPHPSLRLANVAPQLRPEITQSLSQPDVRRTAPPQQYQPPNHQVVRSLLGDNTSGGRDIKSSPSPALPRAPMSAPPASHEQYAIPPPSRMTPVAAVRQQETVRKTSSIMSLLNDEPSDPRPQPLKRVSDVGATTQMQTTQTPPPQHSLQTSRYSALPQTTSQTPQNSQQMAPMAPQHQLSQPQLTYPPPAQHSLHQHSSSIGQPRSYTPTSFEHRGYAPSPSMQQQQQSMYAQNSRQSIVSQPPPIRREASLGEIHGVTGGYNRTSASSQSSMRLKESPYSAAPAPPTQLGRQQIASPLDPAQPAERDYYSRPQSYIMQQQSSAAGSPQLGPTYHPQAQQQQPNHRQLAFGQGLSNTASPPTSFATQHPLHRSRQNSFDGRYPSAASSAPPPQQGYIQAPQHQGTPLSMQYQQQHPAQDRFESTYERDRERRLLEEQHHQQRLDQHRLDQQRLEHQRLEEQRRRGFQ</sequence>
<feature type="compositionally biased region" description="Basic residues" evidence="2">
    <location>
        <begin position="413"/>
        <end position="425"/>
    </location>
</feature>
<feature type="region of interest" description="Disordered" evidence="2">
    <location>
        <begin position="1578"/>
        <end position="1912"/>
    </location>
</feature>
<feature type="compositionally biased region" description="Basic and acidic residues" evidence="2">
    <location>
        <begin position="1862"/>
        <end position="1912"/>
    </location>
</feature>
<dbReference type="CDD" id="cd00167">
    <property type="entry name" value="SANT"/>
    <property type="match status" value="1"/>
</dbReference>
<feature type="compositionally biased region" description="Basic and acidic residues" evidence="2">
    <location>
        <begin position="193"/>
        <end position="212"/>
    </location>
</feature>
<evidence type="ECO:0000259" key="3">
    <source>
        <dbReference type="PROSITE" id="PS51293"/>
    </source>
</evidence>
<dbReference type="PANTHER" id="PTHR13992">
    <property type="entry name" value="NUCLEAR RECEPTOR CO-REPRESSOR RELATED NCOR"/>
    <property type="match status" value="1"/>
</dbReference>
<feature type="compositionally biased region" description="Polar residues" evidence="2">
    <location>
        <begin position="1020"/>
        <end position="1029"/>
    </location>
</feature>
<feature type="compositionally biased region" description="Low complexity" evidence="2">
    <location>
        <begin position="1602"/>
        <end position="1614"/>
    </location>
</feature>
<feature type="compositionally biased region" description="Basic and acidic residues" evidence="2">
    <location>
        <begin position="66"/>
        <end position="87"/>
    </location>
</feature>
<feature type="region of interest" description="Disordered" evidence="2">
    <location>
        <begin position="915"/>
        <end position="1062"/>
    </location>
</feature>
<feature type="compositionally biased region" description="Polar residues" evidence="2">
    <location>
        <begin position="1845"/>
        <end position="1861"/>
    </location>
</feature>
<evidence type="ECO:0000313" key="5">
    <source>
        <dbReference type="Proteomes" id="UP000785200"/>
    </source>
</evidence>
<proteinExistence type="predicted"/>
<name>A0A9P7AVY9_9HELO</name>
<gene>
    <name evidence="4" type="ORF">D0Z07_5951</name>
</gene>
<feature type="compositionally biased region" description="Polar residues" evidence="2">
    <location>
        <begin position="348"/>
        <end position="359"/>
    </location>
</feature>
<feature type="compositionally biased region" description="Basic and acidic residues" evidence="2">
    <location>
        <begin position="107"/>
        <end position="119"/>
    </location>
</feature>
<feature type="compositionally biased region" description="Acidic residues" evidence="2">
    <location>
        <begin position="642"/>
        <end position="655"/>
    </location>
</feature>
<dbReference type="InterPro" id="IPR001005">
    <property type="entry name" value="SANT/Myb"/>
</dbReference>
<organism evidence="4 5">
    <name type="scientific">Hyphodiscus hymeniophilus</name>
    <dbReference type="NCBI Taxonomy" id="353542"/>
    <lineage>
        <taxon>Eukaryota</taxon>
        <taxon>Fungi</taxon>
        <taxon>Dikarya</taxon>
        <taxon>Ascomycota</taxon>
        <taxon>Pezizomycotina</taxon>
        <taxon>Leotiomycetes</taxon>
        <taxon>Helotiales</taxon>
        <taxon>Hyphodiscaceae</taxon>
        <taxon>Hyphodiscus</taxon>
    </lineage>
</organism>
<feature type="coiled-coil region" evidence="1">
    <location>
        <begin position="1375"/>
        <end position="1416"/>
    </location>
</feature>
<feature type="compositionally biased region" description="Basic residues" evidence="2">
    <location>
        <begin position="916"/>
        <end position="928"/>
    </location>
</feature>
<feature type="compositionally biased region" description="Polar residues" evidence="2">
    <location>
        <begin position="1347"/>
        <end position="1363"/>
    </location>
</feature>
<feature type="region of interest" description="Disordered" evidence="2">
    <location>
        <begin position="1416"/>
        <end position="1449"/>
    </location>
</feature>
<dbReference type="PANTHER" id="PTHR13992:SF39">
    <property type="entry name" value="SMRTER, ISOFORM G"/>
    <property type="match status" value="1"/>
</dbReference>
<keyword evidence="1" id="KW-0175">Coiled coil</keyword>
<dbReference type="InterPro" id="IPR051571">
    <property type="entry name" value="N-CoR_corepressor"/>
</dbReference>
<feature type="compositionally biased region" description="Acidic residues" evidence="2">
    <location>
        <begin position="441"/>
        <end position="457"/>
    </location>
</feature>
<dbReference type="Proteomes" id="UP000785200">
    <property type="component" value="Unassembled WGS sequence"/>
</dbReference>
<feature type="coiled-coil region" evidence="1">
    <location>
        <begin position="789"/>
        <end position="816"/>
    </location>
</feature>
<evidence type="ECO:0000256" key="1">
    <source>
        <dbReference type="SAM" id="Coils"/>
    </source>
</evidence>
<dbReference type="SMART" id="SM00717">
    <property type="entry name" value="SANT"/>
    <property type="match status" value="2"/>
</dbReference>
<feature type="compositionally biased region" description="Polar residues" evidence="2">
    <location>
        <begin position="1641"/>
        <end position="1656"/>
    </location>
</feature>
<feature type="compositionally biased region" description="Polar residues" evidence="2">
    <location>
        <begin position="598"/>
        <end position="608"/>
    </location>
</feature>
<feature type="region of interest" description="Disordered" evidence="2">
    <location>
        <begin position="1468"/>
        <end position="1546"/>
    </location>
</feature>
<feature type="region of interest" description="Disordered" evidence="2">
    <location>
        <begin position="1552"/>
        <end position="1571"/>
    </location>
</feature>
<protein>
    <recommendedName>
        <fullName evidence="3">SANT domain-containing protein</fullName>
    </recommendedName>
</protein>
<feature type="compositionally biased region" description="Basic and acidic residues" evidence="2">
    <location>
        <begin position="1215"/>
        <end position="1224"/>
    </location>
</feature>
<feature type="compositionally biased region" description="Basic and acidic residues" evidence="2">
    <location>
        <begin position="428"/>
        <end position="440"/>
    </location>
</feature>
<dbReference type="InterPro" id="IPR009057">
    <property type="entry name" value="Homeodomain-like_sf"/>
</dbReference>
<feature type="compositionally biased region" description="Basic and acidic residues" evidence="2">
    <location>
        <begin position="1422"/>
        <end position="1435"/>
    </location>
</feature>
<feature type="compositionally biased region" description="Polar residues" evidence="2">
    <location>
        <begin position="1707"/>
        <end position="1718"/>
    </location>
</feature>
<reference evidence="4" key="1">
    <citation type="submission" date="2019-07" db="EMBL/GenBank/DDBJ databases">
        <title>Hyphodiscus hymeniophilus genome sequencing and assembly.</title>
        <authorList>
            <person name="Kramer G."/>
            <person name="Nodwell J."/>
        </authorList>
    </citation>
    <scope>NUCLEOTIDE SEQUENCE</scope>
    <source>
        <strain evidence="4">ATCC 34498</strain>
    </source>
</reference>
<feature type="compositionally biased region" description="Polar residues" evidence="2">
    <location>
        <begin position="1757"/>
        <end position="1771"/>
    </location>
</feature>
<evidence type="ECO:0000313" key="4">
    <source>
        <dbReference type="EMBL" id="KAG0647849.1"/>
    </source>
</evidence>
<dbReference type="PROSITE" id="PS51293">
    <property type="entry name" value="SANT"/>
    <property type="match status" value="1"/>
</dbReference>
<feature type="compositionally biased region" description="Basic and acidic residues" evidence="2">
    <location>
        <begin position="15"/>
        <end position="37"/>
    </location>
</feature>
<accession>A0A9P7AVY9</accession>
<feature type="compositionally biased region" description="Basic and acidic residues" evidence="2">
    <location>
        <begin position="397"/>
        <end position="412"/>
    </location>
</feature>
<feature type="domain" description="SANT" evidence="3">
    <location>
        <begin position="861"/>
        <end position="912"/>
    </location>
</feature>